<evidence type="ECO:0000313" key="10">
    <source>
        <dbReference type="Proteomes" id="UP000663854"/>
    </source>
</evidence>
<dbReference type="Proteomes" id="UP000663870">
    <property type="component" value="Unassembled WGS sequence"/>
</dbReference>
<dbReference type="InterPro" id="IPR051223">
    <property type="entry name" value="Polycystin"/>
</dbReference>
<name>A0A815KMF4_9BILA</name>
<protein>
    <recommendedName>
        <fullName evidence="7">GAIN-B domain-containing protein</fullName>
    </recommendedName>
</protein>
<comment type="caution">
    <text evidence="8">The sequence shown here is derived from an EMBL/GenBank/DDBJ whole genome shotgun (WGS) entry which is preliminary data.</text>
</comment>
<reference evidence="8" key="1">
    <citation type="submission" date="2021-02" db="EMBL/GenBank/DDBJ databases">
        <authorList>
            <person name="Nowell W R."/>
        </authorList>
    </citation>
    <scope>NUCLEOTIDE SEQUENCE</scope>
</reference>
<dbReference type="GO" id="GO:0016020">
    <property type="term" value="C:membrane"/>
    <property type="evidence" value="ECO:0007669"/>
    <property type="project" value="UniProtKB-SubCell"/>
</dbReference>
<dbReference type="GO" id="GO:0005262">
    <property type="term" value="F:calcium channel activity"/>
    <property type="evidence" value="ECO:0007669"/>
    <property type="project" value="TreeGrafter"/>
</dbReference>
<evidence type="ECO:0000313" key="11">
    <source>
        <dbReference type="Proteomes" id="UP000663870"/>
    </source>
</evidence>
<keyword evidence="5" id="KW-1015">Disulfide bond</keyword>
<keyword evidence="4 6" id="KW-0472">Membrane</keyword>
<feature type="domain" description="GAIN-B" evidence="7">
    <location>
        <begin position="25"/>
        <end position="179"/>
    </location>
</feature>
<dbReference type="PANTHER" id="PTHR10877">
    <property type="entry name" value="POLYCYSTIN FAMILY MEMBER"/>
    <property type="match status" value="1"/>
</dbReference>
<dbReference type="PROSITE" id="PS50221">
    <property type="entry name" value="GAIN_B"/>
    <property type="match status" value="1"/>
</dbReference>
<dbReference type="EMBL" id="CAJNOH010005332">
    <property type="protein sequence ID" value="CAF1395453.1"/>
    <property type="molecule type" value="Genomic_DNA"/>
</dbReference>
<evidence type="ECO:0000256" key="3">
    <source>
        <dbReference type="ARBA" id="ARBA00022989"/>
    </source>
</evidence>
<feature type="transmembrane region" description="Helical" evidence="6">
    <location>
        <begin position="238"/>
        <end position="259"/>
    </location>
</feature>
<comment type="subcellular location">
    <subcellularLocation>
        <location evidence="1">Membrane</location>
    </subcellularLocation>
</comment>
<evidence type="ECO:0000313" key="8">
    <source>
        <dbReference type="EMBL" id="CAF1395453.1"/>
    </source>
</evidence>
<keyword evidence="11" id="KW-1185">Reference proteome</keyword>
<dbReference type="AlphaFoldDB" id="A0A815KMF4"/>
<evidence type="ECO:0000256" key="4">
    <source>
        <dbReference type="ARBA" id="ARBA00023136"/>
    </source>
</evidence>
<evidence type="ECO:0000256" key="2">
    <source>
        <dbReference type="ARBA" id="ARBA00022692"/>
    </source>
</evidence>
<evidence type="ECO:0000313" key="9">
    <source>
        <dbReference type="EMBL" id="CAF1622196.1"/>
    </source>
</evidence>
<keyword evidence="2 6" id="KW-0812">Transmembrane</keyword>
<dbReference type="InterPro" id="IPR057244">
    <property type="entry name" value="GAIN_B"/>
</dbReference>
<gene>
    <name evidence="9" type="ORF">JXQ802_LOCUS50736</name>
    <name evidence="8" type="ORF">PYM288_LOCUS34551</name>
</gene>
<feature type="transmembrane region" description="Helical" evidence="6">
    <location>
        <begin position="194"/>
        <end position="212"/>
    </location>
</feature>
<evidence type="ECO:0000256" key="6">
    <source>
        <dbReference type="SAM" id="Phobius"/>
    </source>
</evidence>
<dbReference type="GO" id="GO:0050982">
    <property type="term" value="P:detection of mechanical stimulus"/>
    <property type="evidence" value="ECO:0007669"/>
    <property type="project" value="TreeGrafter"/>
</dbReference>
<keyword evidence="3 6" id="KW-1133">Transmembrane helix</keyword>
<evidence type="ECO:0000256" key="1">
    <source>
        <dbReference type="ARBA" id="ARBA00004370"/>
    </source>
</evidence>
<organism evidence="8 10">
    <name type="scientific">Rotaria sordida</name>
    <dbReference type="NCBI Taxonomy" id="392033"/>
    <lineage>
        <taxon>Eukaryota</taxon>
        <taxon>Metazoa</taxon>
        <taxon>Spiralia</taxon>
        <taxon>Gnathifera</taxon>
        <taxon>Rotifera</taxon>
        <taxon>Eurotatoria</taxon>
        <taxon>Bdelloidea</taxon>
        <taxon>Philodinida</taxon>
        <taxon>Philodinidae</taxon>
        <taxon>Rotaria</taxon>
    </lineage>
</organism>
<dbReference type="PANTHER" id="PTHR10877:SF194">
    <property type="entry name" value="LOCATION OF VULVA DEFECTIVE 1"/>
    <property type="match status" value="1"/>
</dbReference>
<proteinExistence type="predicted"/>
<evidence type="ECO:0000259" key="7">
    <source>
        <dbReference type="PROSITE" id="PS50221"/>
    </source>
</evidence>
<sequence>MEPLPSYGNTESSSNTNVSTSVSLSIVDQYGNKVAIEANHSHPIEIIIPCDPNLIIPTMVLQNVTNSTLHQQLFNLHYRTQSHQSLVFDLRELNSTESVNYCSNSQLINPPITNKRFNFTSNYELRIYISGCYYLNKNNQWKSDGLRVGPLTNHNETQCFSTHLTTFAGGFLVLPEPVNWQYVFAHTNLMKNKTVYLTFICVALIYFILMMYDRYKDRKDDKNIERVLPVANEMVKSILVIAHEHIGFGIIIALLVEIFRRLRPCRKPISQLKQLKIKKQ</sequence>
<evidence type="ECO:0000256" key="5">
    <source>
        <dbReference type="ARBA" id="ARBA00023157"/>
    </source>
</evidence>
<accession>A0A815KMF4</accession>
<dbReference type="Pfam" id="PF01825">
    <property type="entry name" value="GPS"/>
    <property type="match status" value="1"/>
</dbReference>
<dbReference type="InterPro" id="IPR000203">
    <property type="entry name" value="GPS"/>
</dbReference>
<dbReference type="EMBL" id="CAJNOL010006821">
    <property type="protein sequence ID" value="CAF1622196.1"/>
    <property type="molecule type" value="Genomic_DNA"/>
</dbReference>
<dbReference type="Proteomes" id="UP000663854">
    <property type="component" value="Unassembled WGS sequence"/>
</dbReference>